<dbReference type="Proteomes" id="UP000282388">
    <property type="component" value="Unassembled WGS sequence"/>
</dbReference>
<dbReference type="SMART" id="SM00671">
    <property type="entry name" value="SEL1"/>
    <property type="match status" value="1"/>
</dbReference>
<dbReference type="EMBL" id="RAXV01000004">
    <property type="protein sequence ID" value="RKG33461.1"/>
    <property type="molecule type" value="Genomic_DNA"/>
</dbReference>
<dbReference type="Pfam" id="PF08238">
    <property type="entry name" value="Sel1"/>
    <property type="match status" value="1"/>
</dbReference>
<dbReference type="InterPro" id="IPR011990">
    <property type="entry name" value="TPR-like_helical_dom_sf"/>
</dbReference>
<dbReference type="InterPro" id="IPR006597">
    <property type="entry name" value="Sel1-like"/>
</dbReference>
<gene>
    <name evidence="1" type="ORF">D7V32_03055</name>
</gene>
<name>A0A3A8EX63_9GAMM</name>
<dbReference type="OrthoDB" id="6691782at2"/>
<evidence type="ECO:0000313" key="2">
    <source>
        <dbReference type="Proteomes" id="UP000282388"/>
    </source>
</evidence>
<proteinExistence type="predicted"/>
<accession>A0A3A8EX63</accession>
<keyword evidence="2" id="KW-1185">Reference proteome</keyword>
<organism evidence="1 2">
    <name type="scientific">Acinetobacter tianfuensis</name>
    <dbReference type="NCBI Taxonomy" id="2419603"/>
    <lineage>
        <taxon>Bacteria</taxon>
        <taxon>Pseudomonadati</taxon>
        <taxon>Pseudomonadota</taxon>
        <taxon>Gammaproteobacteria</taxon>
        <taxon>Moraxellales</taxon>
        <taxon>Moraxellaceae</taxon>
        <taxon>Acinetobacter</taxon>
    </lineage>
</organism>
<sequence length="137" mass="15447">MIKQAIKKISSALLHPPVSPDKIYQPHIQEANQDYIQGQYFEGLGVKHHQEFISQTSNTPADPSFTDFRNAMWNFLSAALRGHKEAQYKLGLGYLNGELGLERNFTLAEQWLKKAAAQGHTQANYTLSHLHDDIALS</sequence>
<dbReference type="InterPro" id="IPR050767">
    <property type="entry name" value="Sel1_AlgK"/>
</dbReference>
<dbReference type="SUPFAM" id="SSF81901">
    <property type="entry name" value="HCP-like"/>
    <property type="match status" value="1"/>
</dbReference>
<dbReference type="PANTHER" id="PTHR11102">
    <property type="entry name" value="SEL-1-LIKE PROTEIN"/>
    <property type="match status" value="1"/>
</dbReference>
<comment type="caution">
    <text evidence="1">The sequence shown here is derived from an EMBL/GenBank/DDBJ whole genome shotgun (WGS) entry which is preliminary data.</text>
</comment>
<protein>
    <submittedName>
        <fullName evidence="1">Sel1 repeat family protein</fullName>
    </submittedName>
</protein>
<dbReference type="PANTHER" id="PTHR11102:SF160">
    <property type="entry name" value="ERAD-ASSOCIATED E3 UBIQUITIN-PROTEIN LIGASE COMPONENT HRD3"/>
    <property type="match status" value="1"/>
</dbReference>
<dbReference type="Gene3D" id="1.25.40.10">
    <property type="entry name" value="Tetratricopeptide repeat domain"/>
    <property type="match status" value="1"/>
</dbReference>
<evidence type="ECO:0000313" key="1">
    <source>
        <dbReference type="EMBL" id="RKG33461.1"/>
    </source>
</evidence>
<reference evidence="1 2" key="1">
    <citation type="submission" date="2018-09" db="EMBL/GenBank/DDBJ databases">
        <title>The draft genome of Acinetobacter spp. strains.</title>
        <authorList>
            <person name="Qin J."/>
            <person name="Feng Y."/>
            <person name="Zong Z."/>
        </authorList>
    </citation>
    <scope>NUCLEOTIDE SEQUENCE [LARGE SCALE GENOMIC DNA]</scope>
    <source>
        <strain evidence="1 2">WCHAc060012</strain>
    </source>
</reference>
<dbReference type="RefSeq" id="WP_120401450.1">
    <property type="nucleotide sequence ID" value="NZ_RAXV01000004.1"/>
</dbReference>
<dbReference type="AlphaFoldDB" id="A0A3A8EX63"/>